<sequence length="731" mass="84136">MFLGNNNIRSLLMVATLFCVVFLQQCAEPENEDKTETSTYKNTLSSQSIGNGSSGLAEDYFYNFDDAISAEYFAYSGTRFNTSYDDFVSSYPYPPDSLTMKNFPDYLLDVSPDSSQFVARHPIDTLVVGQDTITSDIGRVVQDSLQLFSSQFKNLESVEWDLDAEPSLQRYRLRNSAWVQKDTMIYYADTFDVKAYWAVLDTPLIDDGFMFVDTSEWNDTSYAFIKDDLLTFTNNFEFIRTQMHSDSLIFRINTDCNDNNQWDQKEEGVSDYNGDGDMKDILFESNDNFDYDGDGTIEDVVYEFIDRGNGLLDPAETYYDINQSGSFDLNEPYEDRNCNDRWDEAEVEDVGNGRYDDVEIFTLKDLDGDGNDEKYLYIIGTVPNNILVDWSNADEPQLLLDISIGDDLTDRWGNVYNDIIETVSFVDTKRKEIGDIDSLVTLYTHDVVGYIDDGTQTPSDYYVTKTEFISNRYADCSNLGTRDNYDYQIFSQKEHVNQLVYKNYFLPPGFSDDFWHKNYLENEIYLYTYNGLIRDGEHLDTAYYDTTDIAVYFIEKSFDVTRSDEVTVPAARVNPYFENGECRRPNSVPNNIGCCPNVDTTFTDAFKITHVTNMTMIGSGVEYGQKVYTWLARDHGIVKSDVYYRWSENPFVESFGDGEIDEFGRMWNGYSRIELAQLDVKKSGNVFRKLTNPAQIIDKNDFGNLPDFDFDPFKISNQSGFHTIQFGETQE</sequence>
<accession>A0A381PBN8</accession>
<dbReference type="EMBL" id="UINC01000897">
    <property type="protein sequence ID" value="SUZ62913.1"/>
    <property type="molecule type" value="Genomic_DNA"/>
</dbReference>
<name>A0A381PBN8_9ZZZZ</name>
<evidence type="ECO:0000313" key="1">
    <source>
        <dbReference type="EMBL" id="SUZ62913.1"/>
    </source>
</evidence>
<gene>
    <name evidence="1" type="ORF">METZ01_LOCUS15767</name>
</gene>
<proteinExistence type="predicted"/>
<organism evidence="1">
    <name type="scientific">marine metagenome</name>
    <dbReference type="NCBI Taxonomy" id="408172"/>
    <lineage>
        <taxon>unclassified sequences</taxon>
        <taxon>metagenomes</taxon>
        <taxon>ecological metagenomes</taxon>
    </lineage>
</organism>
<reference evidence="1" key="1">
    <citation type="submission" date="2018-05" db="EMBL/GenBank/DDBJ databases">
        <authorList>
            <person name="Lanie J.A."/>
            <person name="Ng W.-L."/>
            <person name="Kazmierczak K.M."/>
            <person name="Andrzejewski T.M."/>
            <person name="Davidsen T.M."/>
            <person name="Wayne K.J."/>
            <person name="Tettelin H."/>
            <person name="Glass J.I."/>
            <person name="Rusch D."/>
            <person name="Podicherti R."/>
            <person name="Tsui H.-C.T."/>
            <person name="Winkler M.E."/>
        </authorList>
    </citation>
    <scope>NUCLEOTIDE SEQUENCE</scope>
</reference>
<protein>
    <submittedName>
        <fullName evidence="1">Uncharacterized protein</fullName>
    </submittedName>
</protein>
<dbReference type="AlphaFoldDB" id="A0A381PBN8"/>